<dbReference type="Gene3D" id="3.40.710.10">
    <property type="entry name" value="DD-peptidase/beta-lactamase superfamily"/>
    <property type="match status" value="1"/>
</dbReference>
<dbReference type="Proteomes" id="UP000635606">
    <property type="component" value="Unassembled WGS sequence"/>
</dbReference>
<dbReference type="InterPro" id="IPR012338">
    <property type="entry name" value="Beta-lactam/transpept-like"/>
</dbReference>
<keyword evidence="4" id="KW-1185">Reference proteome</keyword>
<protein>
    <submittedName>
        <fullName evidence="3">Serine hydrolase</fullName>
    </submittedName>
</protein>
<dbReference type="PANTHER" id="PTHR46825:SF7">
    <property type="entry name" value="D-ALANYL-D-ALANINE CARBOXYPEPTIDASE"/>
    <property type="match status" value="1"/>
</dbReference>
<dbReference type="InterPro" id="IPR001466">
    <property type="entry name" value="Beta-lactam-related"/>
</dbReference>
<dbReference type="AlphaFoldDB" id="A0A8J3ZJ25"/>
<feature type="domain" description="Beta-lactamase-related" evidence="2">
    <location>
        <begin position="55"/>
        <end position="371"/>
    </location>
</feature>
<dbReference type="RefSeq" id="WP_203925147.1">
    <property type="nucleotide sequence ID" value="NZ_BOPH01000001.1"/>
</dbReference>
<feature type="signal peptide" evidence="1">
    <location>
        <begin position="1"/>
        <end position="34"/>
    </location>
</feature>
<dbReference type="PANTHER" id="PTHR46825">
    <property type="entry name" value="D-ALANYL-D-ALANINE-CARBOXYPEPTIDASE/ENDOPEPTIDASE AMPH"/>
    <property type="match status" value="1"/>
</dbReference>
<organism evidence="3 4">
    <name type="scientific">Virgisporangium ochraceum</name>
    <dbReference type="NCBI Taxonomy" id="65505"/>
    <lineage>
        <taxon>Bacteria</taxon>
        <taxon>Bacillati</taxon>
        <taxon>Actinomycetota</taxon>
        <taxon>Actinomycetes</taxon>
        <taxon>Micromonosporales</taxon>
        <taxon>Micromonosporaceae</taxon>
        <taxon>Virgisporangium</taxon>
    </lineage>
</organism>
<evidence type="ECO:0000313" key="4">
    <source>
        <dbReference type="Proteomes" id="UP000635606"/>
    </source>
</evidence>
<keyword evidence="3" id="KW-0378">Hydrolase</keyword>
<sequence>MVKWHRWATAAVGGASTLALSVALSATAVPSAFADERADQRQTGRPNPAVQRGLDGLVRDDRFPGALATVRGRDGRSHTYTAGVSDTVTKRRVPADGRVRLASNTKAFTAVVVLQLVGEGRVGLDEPVETYLPGVVRGPVDGRGITVRHLLQHTSGIADYDEPIIGTDYFAVRHRHFEPRDLVDAGLAQPAVAPKGTFSYSNTNYILAGLIAQKVTGRPIGEEITRRVLKPAGLRDTYWPQLGVETIDGPHPHGYMATAPDAPFVDVTEQDTSLAWAAGQLIGTPGDLNRFFGALLDGKLLRAEQLAAMKSTVDAPGFSTVDGPRYGLGIGTFPLSCGGFAWTHGGNAPGYTTVTGTTEDGRSATIAVTALPTVIEAVRHLDKALDTALCA</sequence>
<name>A0A8J3ZJ25_9ACTN</name>
<gene>
    <name evidence="3" type="ORF">Voc01_000510</name>
</gene>
<keyword evidence="1" id="KW-0732">Signal</keyword>
<dbReference type="InterPro" id="IPR050491">
    <property type="entry name" value="AmpC-like"/>
</dbReference>
<proteinExistence type="predicted"/>
<dbReference type="SUPFAM" id="SSF56601">
    <property type="entry name" value="beta-lactamase/transpeptidase-like"/>
    <property type="match status" value="1"/>
</dbReference>
<feature type="chain" id="PRO_5035307709" evidence="1">
    <location>
        <begin position="35"/>
        <end position="391"/>
    </location>
</feature>
<evidence type="ECO:0000259" key="2">
    <source>
        <dbReference type="Pfam" id="PF00144"/>
    </source>
</evidence>
<comment type="caution">
    <text evidence="3">The sequence shown here is derived from an EMBL/GenBank/DDBJ whole genome shotgun (WGS) entry which is preliminary data.</text>
</comment>
<evidence type="ECO:0000256" key="1">
    <source>
        <dbReference type="SAM" id="SignalP"/>
    </source>
</evidence>
<dbReference type="EMBL" id="BOPH01000001">
    <property type="protein sequence ID" value="GIJ65134.1"/>
    <property type="molecule type" value="Genomic_DNA"/>
</dbReference>
<reference evidence="3" key="1">
    <citation type="submission" date="2021-01" db="EMBL/GenBank/DDBJ databases">
        <title>Whole genome shotgun sequence of Virgisporangium ochraceum NBRC 16418.</title>
        <authorList>
            <person name="Komaki H."/>
            <person name="Tamura T."/>
        </authorList>
    </citation>
    <scope>NUCLEOTIDE SEQUENCE</scope>
    <source>
        <strain evidence="3">NBRC 16418</strain>
    </source>
</reference>
<evidence type="ECO:0000313" key="3">
    <source>
        <dbReference type="EMBL" id="GIJ65134.1"/>
    </source>
</evidence>
<dbReference type="Pfam" id="PF00144">
    <property type="entry name" value="Beta-lactamase"/>
    <property type="match status" value="1"/>
</dbReference>
<accession>A0A8J3ZJ25</accession>
<dbReference type="GO" id="GO:0016787">
    <property type="term" value="F:hydrolase activity"/>
    <property type="evidence" value="ECO:0007669"/>
    <property type="project" value="UniProtKB-KW"/>
</dbReference>